<comment type="caution">
    <text evidence="1">The sequence shown here is derived from an EMBL/GenBank/DDBJ whole genome shotgun (WGS) entry which is preliminary data.</text>
</comment>
<keyword evidence="2" id="KW-1185">Reference proteome</keyword>
<accession>A0ABV0Z9Y6</accession>
<dbReference type="Proteomes" id="UP001469553">
    <property type="component" value="Unassembled WGS sequence"/>
</dbReference>
<gene>
    <name evidence="1" type="ORF">AMECASPLE_012433</name>
</gene>
<evidence type="ECO:0000313" key="1">
    <source>
        <dbReference type="EMBL" id="MEQ2303012.1"/>
    </source>
</evidence>
<name>A0ABV0Z9Y6_9TELE</name>
<evidence type="ECO:0000313" key="2">
    <source>
        <dbReference type="Proteomes" id="UP001469553"/>
    </source>
</evidence>
<sequence>MKNPQRVGEICSFFSSLEHFGIQQNELEGAAEWRDVWVFLPKNTFFCKTFIYLCSFSDLILNTSLILVRVNFLHVHTKVILLRNRLGSLSSNNTRLILIIGY</sequence>
<protein>
    <submittedName>
        <fullName evidence="1">Uncharacterized protein</fullName>
    </submittedName>
</protein>
<dbReference type="EMBL" id="JAHRIP010057209">
    <property type="protein sequence ID" value="MEQ2303012.1"/>
    <property type="molecule type" value="Genomic_DNA"/>
</dbReference>
<proteinExistence type="predicted"/>
<organism evidence="1 2">
    <name type="scientific">Ameca splendens</name>
    <dbReference type="NCBI Taxonomy" id="208324"/>
    <lineage>
        <taxon>Eukaryota</taxon>
        <taxon>Metazoa</taxon>
        <taxon>Chordata</taxon>
        <taxon>Craniata</taxon>
        <taxon>Vertebrata</taxon>
        <taxon>Euteleostomi</taxon>
        <taxon>Actinopterygii</taxon>
        <taxon>Neopterygii</taxon>
        <taxon>Teleostei</taxon>
        <taxon>Neoteleostei</taxon>
        <taxon>Acanthomorphata</taxon>
        <taxon>Ovalentaria</taxon>
        <taxon>Atherinomorphae</taxon>
        <taxon>Cyprinodontiformes</taxon>
        <taxon>Goodeidae</taxon>
        <taxon>Ameca</taxon>
    </lineage>
</organism>
<reference evidence="1 2" key="1">
    <citation type="submission" date="2021-06" db="EMBL/GenBank/DDBJ databases">
        <authorList>
            <person name="Palmer J.M."/>
        </authorList>
    </citation>
    <scope>NUCLEOTIDE SEQUENCE [LARGE SCALE GENOMIC DNA]</scope>
    <source>
        <strain evidence="1 2">AS_MEX2019</strain>
        <tissue evidence="1">Muscle</tissue>
    </source>
</reference>